<evidence type="ECO:0000256" key="3">
    <source>
        <dbReference type="ARBA" id="ARBA00022797"/>
    </source>
</evidence>
<dbReference type="HAMAP" id="MF_01656">
    <property type="entry name" value="HOA"/>
    <property type="match status" value="1"/>
</dbReference>
<feature type="binding site" evidence="7">
    <location>
        <position position="196"/>
    </location>
    <ligand>
        <name>substrate</name>
    </ligand>
</feature>
<evidence type="ECO:0000256" key="2">
    <source>
        <dbReference type="ARBA" id="ARBA00022723"/>
    </source>
</evidence>
<evidence type="ECO:0000256" key="7">
    <source>
        <dbReference type="HAMAP-Rule" id="MF_01656"/>
    </source>
</evidence>
<evidence type="ECO:0000256" key="8">
    <source>
        <dbReference type="NCBIfam" id="TIGR03217"/>
    </source>
</evidence>
<sequence length="341" mass="35875">MTGKIYVQDVTLRDGMHAIAHRYSVEQVRTIAAALDASGVAAIEVAHGDGLAGSSVNYGHGAATDAGWIAAAAEVVKNAKLTTLLLPGVGTIEDLRAARDLGVASVRIATHCTEADIAIQHIGWARDNGMDVAGFLMLSHMNPPEDLAKQAKIMEDAGAHCVYVTDSGGRLTMQDVAARIDAYREVLDADTQIGIHAHENLSLSVANSVTAVEHGAYRVDASLAGQGAGAGNTPIEAFIAVADLLGWDHGCDLFGLQDAAEDLVRPLQTRPVRVDRETLTLGYAGVYSSFLLHAERVAGRYDLDVRAILLEAGKRGLVGGQEDMLVDVALDLVAKREAAPA</sequence>
<dbReference type="Gene3D" id="3.20.20.70">
    <property type="entry name" value="Aldolase class I"/>
    <property type="match status" value="1"/>
</dbReference>
<feature type="domain" description="Pyruvate carboxyltransferase" evidence="9">
    <location>
        <begin position="5"/>
        <end position="257"/>
    </location>
</feature>
<dbReference type="InterPro" id="IPR050073">
    <property type="entry name" value="2-IPM_HCS-like"/>
</dbReference>
<dbReference type="PANTHER" id="PTHR10277">
    <property type="entry name" value="HOMOCITRATE SYNTHASE-RELATED"/>
    <property type="match status" value="1"/>
</dbReference>
<dbReference type="AlphaFoldDB" id="A0A9Y2IM37"/>
<feature type="binding site" evidence="7">
    <location>
        <position position="287"/>
    </location>
    <ligand>
        <name>substrate</name>
    </ligand>
</feature>
<comment type="similarity">
    <text evidence="1 7">Belongs to the 4-hydroxy-2-oxovalerate aldolase family.</text>
</comment>
<dbReference type="SUPFAM" id="SSF51569">
    <property type="entry name" value="Aldolase"/>
    <property type="match status" value="1"/>
</dbReference>
<dbReference type="RefSeq" id="WP_285972455.1">
    <property type="nucleotide sequence ID" value="NZ_CP127294.1"/>
</dbReference>
<feature type="active site" description="Proton acceptor" evidence="7">
    <location>
        <position position="17"/>
    </location>
</feature>
<keyword evidence="5 7" id="KW-0456">Lyase</keyword>
<evidence type="ECO:0000256" key="6">
    <source>
        <dbReference type="ARBA" id="ARBA00023518"/>
    </source>
</evidence>
<dbReference type="Pfam" id="PF07836">
    <property type="entry name" value="DmpG_comm"/>
    <property type="match status" value="1"/>
</dbReference>
<dbReference type="Proteomes" id="UP001236014">
    <property type="component" value="Chromosome"/>
</dbReference>
<organism evidence="10 11">
    <name type="scientific">Amycolatopsis carbonis</name>
    <dbReference type="NCBI Taxonomy" id="715471"/>
    <lineage>
        <taxon>Bacteria</taxon>
        <taxon>Bacillati</taxon>
        <taxon>Actinomycetota</taxon>
        <taxon>Actinomycetes</taxon>
        <taxon>Pseudonocardiales</taxon>
        <taxon>Pseudonocardiaceae</taxon>
        <taxon>Amycolatopsis</taxon>
    </lineage>
</organism>
<accession>A0A9Y2IM37</accession>
<feature type="binding site" evidence="7">
    <location>
        <position position="167"/>
    </location>
    <ligand>
        <name>substrate</name>
    </ligand>
</feature>
<dbReference type="Pfam" id="PF00682">
    <property type="entry name" value="HMGL-like"/>
    <property type="match status" value="1"/>
</dbReference>
<name>A0A9Y2IM37_9PSEU</name>
<keyword evidence="11" id="KW-1185">Reference proteome</keyword>
<evidence type="ECO:0000313" key="11">
    <source>
        <dbReference type="Proteomes" id="UP001236014"/>
    </source>
</evidence>
<keyword evidence="4 7" id="KW-0464">Manganese</keyword>
<dbReference type="Gene3D" id="1.10.8.60">
    <property type="match status" value="1"/>
</dbReference>
<comment type="catalytic activity">
    <reaction evidence="6">
        <text>(S)-4-hydroxy-2-oxohexanoate = propanal + pyruvate</text>
        <dbReference type="Rhea" id="RHEA:36003"/>
        <dbReference type="ChEBI" id="CHEBI:15361"/>
        <dbReference type="ChEBI" id="CHEBI:17153"/>
        <dbReference type="ChEBI" id="CHEBI:73142"/>
        <dbReference type="EC" id="4.1.3.43"/>
    </reaction>
    <physiologicalReaction direction="left-to-right" evidence="6">
        <dbReference type="Rhea" id="RHEA:36004"/>
    </physiologicalReaction>
</comment>
<evidence type="ECO:0000313" key="10">
    <source>
        <dbReference type="EMBL" id="WIX81874.1"/>
    </source>
</evidence>
<feature type="binding site" evidence="7">
    <location>
        <position position="198"/>
    </location>
    <ligand>
        <name>Mn(2+)</name>
        <dbReference type="ChEBI" id="CHEBI:29035"/>
    </ligand>
</feature>
<protein>
    <recommendedName>
        <fullName evidence="7 8">4-hydroxy-2-oxovalerate aldolase</fullName>
        <shortName evidence="7">HOA</shortName>
        <ecNumber evidence="7 8">4.1.3.39</ecNumber>
    </recommendedName>
    <alternativeName>
        <fullName evidence="7">4-hydroxy-2-keto-pentanoic acid aldolase</fullName>
    </alternativeName>
    <alternativeName>
        <fullName evidence="7">4-hydroxy-2-oxopentanoate aldolase</fullName>
    </alternativeName>
</protein>
<dbReference type="InterPro" id="IPR035685">
    <property type="entry name" value="DRE_TIM_HOA"/>
</dbReference>
<evidence type="ECO:0000256" key="1">
    <source>
        <dbReference type="ARBA" id="ARBA00008944"/>
    </source>
</evidence>
<dbReference type="GO" id="GO:0003852">
    <property type="term" value="F:2-isopropylmalate synthase activity"/>
    <property type="evidence" value="ECO:0007669"/>
    <property type="project" value="TreeGrafter"/>
</dbReference>
<dbReference type="NCBIfam" id="NF006049">
    <property type="entry name" value="PRK08195.1"/>
    <property type="match status" value="1"/>
</dbReference>
<dbReference type="SUPFAM" id="SSF89000">
    <property type="entry name" value="post-HMGL domain-like"/>
    <property type="match status" value="1"/>
</dbReference>
<keyword evidence="3 7" id="KW-0058">Aromatic hydrocarbons catabolism</keyword>
<dbReference type="EMBL" id="CP127294">
    <property type="protein sequence ID" value="WIX81874.1"/>
    <property type="molecule type" value="Genomic_DNA"/>
</dbReference>
<dbReference type="PROSITE" id="PS50991">
    <property type="entry name" value="PYR_CT"/>
    <property type="match status" value="1"/>
</dbReference>
<feature type="binding site" evidence="7">
    <location>
        <begin position="13"/>
        <end position="14"/>
    </location>
    <ligand>
        <name>substrate</name>
    </ligand>
</feature>
<comment type="catalytic activity">
    <reaction evidence="7">
        <text>(S)-4-hydroxy-2-oxopentanoate = acetaldehyde + pyruvate</text>
        <dbReference type="Rhea" id="RHEA:22624"/>
        <dbReference type="ChEBI" id="CHEBI:15343"/>
        <dbReference type="ChEBI" id="CHEBI:15361"/>
        <dbReference type="ChEBI" id="CHEBI:73143"/>
        <dbReference type="EC" id="4.1.3.39"/>
    </reaction>
</comment>
<dbReference type="InterPro" id="IPR013785">
    <property type="entry name" value="Aldolase_TIM"/>
</dbReference>
<feature type="binding site" evidence="7">
    <location>
        <position position="14"/>
    </location>
    <ligand>
        <name>Mn(2+)</name>
        <dbReference type="ChEBI" id="CHEBI:29035"/>
    </ligand>
</feature>
<dbReference type="InterPro" id="IPR017629">
    <property type="entry name" value="4OH_2_O-val_aldolase"/>
</dbReference>
<dbReference type="GO" id="GO:0009098">
    <property type="term" value="P:L-leucine biosynthetic process"/>
    <property type="evidence" value="ECO:0007669"/>
    <property type="project" value="TreeGrafter"/>
</dbReference>
<proteinExistence type="inferred from homology"/>
<gene>
    <name evidence="10" type="primary">dmpG</name>
    <name evidence="10" type="ORF">QRX50_14485</name>
</gene>
<dbReference type="InterPro" id="IPR000891">
    <property type="entry name" value="PYR_CT"/>
</dbReference>
<feature type="site" description="Transition state stabilizer" evidence="7">
    <location>
        <position position="13"/>
    </location>
</feature>
<dbReference type="KEGG" id="acab:QRX50_14485"/>
<feature type="binding site" evidence="7">
    <location>
        <position position="196"/>
    </location>
    <ligand>
        <name>Mn(2+)</name>
        <dbReference type="ChEBI" id="CHEBI:29035"/>
    </ligand>
</feature>
<dbReference type="PANTHER" id="PTHR10277:SF9">
    <property type="entry name" value="2-ISOPROPYLMALATE SYNTHASE 1, CHLOROPLASTIC-RELATED"/>
    <property type="match status" value="1"/>
</dbReference>
<keyword evidence="2 7" id="KW-0479">Metal-binding</keyword>
<dbReference type="CDD" id="cd07943">
    <property type="entry name" value="DRE_TIM_HOA"/>
    <property type="match status" value="1"/>
</dbReference>
<reference evidence="10 11" key="1">
    <citation type="submission" date="2023-06" db="EMBL/GenBank/DDBJ databases">
        <authorList>
            <person name="Oyuntsetseg B."/>
            <person name="Kim S.B."/>
        </authorList>
    </citation>
    <scope>NUCLEOTIDE SEQUENCE [LARGE SCALE GENOMIC DNA]</scope>
    <source>
        <strain evidence="10 11">2-15</strain>
    </source>
</reference>
<evidence type="ECO:0000256" key="5">
    <source>
        <dbReference type="ARBA" id="ARBA00023239"/>
    </source>
</evidence>
<dbReference type="GO" id="GO:0008701">
    <property type="term" value="F:4-hydroxy-2-oxovalerate aldolase activity"/>
    <property type="evidence" value="ECO:0007669"/>
    <property type="project" value="UniProtKB-UniRule"/>
</dbReference>
<dbReference type="EC" id="4.1.3.39" evidence="7 8"/>
<dbReference type="GO" id="GO:0030145">
    <property type="term" value="F:manganese ion binding"/>
    <property type="evidence" value="ECO:0007669"/>
    <property type="project" value="UniProtKB-UniRule"/>
</dbReference>
<evidence type="ECO:0000259" key="9">
    <source>
        <dbReference type="PROSITE" id="PS50991"/>
    </source>
</evidence>
<dbReference type="NCBIfam" id="TIGR03217">
    <property type="entry name" value="4OH_2_O_val_ald"/>
    <property type="match status" value="1"/>
</dbReference>
<dbReference type="InterPro" id="IPR012425">
    <property type="entry name" value="DmpG_comm"/>
</dbReference>
<evidence type="ECO:0000256" key="4">
    <source>
        <dbReference type="ARBA" id="ARBA00023211"/>
    </source>
</evidence>